<comment type="cofactor">
    <cofactor evidence="1">
        <name>L-ascorbate</name>
        <dbReference type="ChEBI" id="CHEBI:38290"/>
    </cofactor>
</comment>
<proteinExistence type="predicted"/>
<dbReference type="GO" id="GO:0006449">
    <property type="term" value="P:regulation of translational termination"/>
    <property type="evidence" value="ECO:0007669"/>
    <property type="project" value="TreeGrafter"/>
</dbReference>
<feature type="region of interest" description="Disordered" evidence="5">
    <location>
        <begin position="560"/>
        <end position="608"/>
    </location>
</feature>
<name>A0AAD4R3H1_9BILA</name>
<feature type="domain" description="Prolyl 4-hydroxylase alpha subunit" evidence="6">
    <location>
        <begin position="51"/>
        <end position="256"/>
    </location>
</feature>
<dbReference type="Proteomes" id="UP001201812">
    <property type="component" value="Unassembled WGS sequence"/>
</dbReference>
<dbReference type="PANTHER" id="PTHR12117:SF0">
    <property type="entry name" value="PROLYL 3-HYDROXYLASE OGFOD1"/>
    <property type="match status" value="1"/>
</dbReference>
<evidence type="ECO:0000256" key="4">
    <source>
        <dbReference type="ARBA" id="ARBA00023002"/>
    </source>
</evidence>
<dbReference type="GO" id="GO:0031543">
    <property type="term" value="F:peptidyl-proline dioxygenase activity"/>
    <property type="evidence" value="ECO:0007669"/>
    <property type="project" value="TreeGrafter"/>
</dbReference>
<dbReference type="InterPro" id="IPR039558">
    <property type="entry name" value="TPA1/OFD1_N"/>
</dbReference>
<evidence type="ECO:0000313" key="8">
    <source>
        <dbReference type="Proteomes" id="UP001201812"/>
    </source>
</evidence>
<dbReference type="EMBL" id="JAKKPZ010000043">
    <property type="protein sequence ID" value="KAI1707032.1"/>
    <property type="molecule type" value="Genomic_DNA"/>
</dbReference>
<dbReference type="GO" id="GO:0005506">
    <property type="term" value="F:iron ion binding"/>
    <property type="evidence" value="ECO:0007669"/>
    <property type="project" value="InterPro"/>
</dbReference>
<evidence type="ECO:0000256" key="5">
    <source>
        <dbReference type="SAM" id="MobiDB-lite"/>
    </source>
</evidence>
<dbReference type="InterPro" id="IPR019601">
    <property type="entry name" value="Oxoglutarate/Fe-dep_Oase_C"/>
</dbReference>
<keyword evidence="3" id="KW-0223">Dioxygenase</keyword>
<evidence type="ECO:0000313" key="7">
    <source>
        <dbReference type="EMBL" id="KAI1707032.1"/>
    </source>
</evidence>
<comment type="caution">
    <text evidence="7">The sequence shown here is derived from an EMBL/GenBank/DDBJ whole genome shotgun (WGS) entry which is preliminary data.</text>
</comment>
<feature type="region of interest" description="Disordered" evidence="5">
    <location>
        <begin position="1"/>
        <end position="34"/>
    </location>
</feature>
<reference evidence="7" key="1">
    <citation type="submission" date="2022-01" db="EMBL/GenBank/DDBJ databases">
        <title>Genome Sequence Resource for Two Populations of Ditylenchus destructor, the Migratory Endoparasitic Phytonematode.</title>
        <authorList>
            <person name="Zhang H."/>
            <person name="Lin R."/>
            <person name="Xie B."/>
        </authorList>
    </citation>
    <scope>NUCLEOTIDE SEQUENCE</scope>
    <source>
        <strain evidence="7">BazhouSP</strain>
    </source>
</reference>
<feature type="compositionally biased region" description="Basic and acidic residues" evidence="5">
    <location>
        <begin position="1"/>
        <end position="20"/>
    </location>
</feature>
<feature type="compositionally biased region" description="Acidic residues" evidence="5">
    <location>
        <begin position="571"/>
        <end position="592"/>
    </location>
</feature>
<gene>
    <name evidence="7" type="ORF">DdX_12621</name>
</gene>
<dbReference type="GO" id="GO:0005737">
    <property type="term" value="C:cytoplasm"/>
    <property type="evidence" value="ECO:0007669"/>
    <property type="project" value="TreeGrafter"/>
</dbReference>
<dbReference type="AlphaFoldDB" id="A0AAD4R3H1"/>
<dbReference type="GO" id="GO:0031418">
    <property type="term" value="F:L-ascorbic acid binding"/>
    <property type="evidence" value="ECO:0007669"/>
    <property type="project" value="UniProtKB-KW"/>
</dbReference>
<keyword evidence="4" id="KW-0560">Oxidoreductase</keyword>
<dbReference type="InterPro" id="IPR051842">
    <property type="entry name" value="uS12_prolyl_hydroxylase"/>
</dbReference>
<dbReference type="Pfam" id="PF10637">
    <property type="entry name" value="Ofd1_CTDD"/>
    <property type="match status" value="1"/>
</dbReference>
<feature type="compositionally biased region" description="Polar residues" evidence="5">
    <location>
        <begin position="21"/>
        <end position="34"/>
    </location>
</feature>
<keyword evidence="8" id="KW-1185">Reference proteome</keyword>
<dbReference type="Gene3D" id="2.60.120.620">
    <property type="entry name" value="q2cbj1_9rhob like domain"/>
    <property type="match status" value="2"/>
</dbReference>
<dbReference type="SMART" id="SM00702">
    <property type="entry name" value="P4Hc"/>
    <property type="match status" value="1"/>
</dbReference>
<accession>A0AAD4R3H1</accession>
<organism evidence="7 8">
    <name type="scientific">Ditylenchus destructor</name>
    <dbReference type="NCBI Taxonomy" id="166010"/>
    <lineage>
        <taxon>Eukaryota</taxon>
        <taxon>Metazoa</taxon>
        <taxon>Ecdysozoa</taxon>
        <taxon>Nematoda</taxon>
        <taxon>Chromadorea</taxon>
        <taxon>Rhabditida</taxon>
        <taxon>Tylenchina</taxon>
        <taxon>Tylenchomorpha</taxon>
        <taxon>Sphaerularioidea</taxon>
        <taxon>Anguinidae</taxon>
        <taxon>Anguininae</taxon>
        <taxon>Ditylenchus</taxon>
    </lineage>
</organism>
<dbReference type="Pfam" id="PF13661">
    <property type="entry name" value="2OG-FeII_Oxy_4"/>
    <property type="match status" value="1"/>
</dbReference>
<keyword evidence="2" id="KW-0847">Vitamin C</keyword>
<evidence type="ECO:0000256" key="2">
    <source>
        <dbReference type="ARBA" id="ARBA00022896"/>
    </source>
</evidence>
<evidence type="ECO:0000259" key="6">
    <source>
        <dbReference type="SMART" id="SM00702"/>
    </source>
</evidence>
<feature type="region of interest" description="Disordered" evidence="5">
    <location>
        <begin position="396"/>
        <end position="420"/>
    </location>
</feature>
<protein>
    <submittedName>
        <fullName evidence="7">2OG-Fe(II) oxygenase superfamily domain-containing protein</fullName>
    </submittedName>
</protein>
<evidence type="ECO:0000256" key="1">
    <source>
        <dbReference type="ARBA" id="ARBA00001961"/>
    </source>
</evidence>
<dbReference type="PANTHER" id="PTHR12117">
    <property type="entry name" value="HISTONE ACETYLTRANSFERASE COMPLEX"/>
    <property type="match status" value="1"/>
</dbReference>
<evidence type="ECO:0000256" key="3">
    <source>
        <dbReference type="ARBA" id="ARBA00022964"/>
    </source>
</evidence>
<sequence length="608" mass="67252">MAAKSEETVGKSEEGKRKNGTEATAASASDYQSKLNINPKYGTEEFAKGVKQCLDGNGETSSPFPHFMLKDFLQDDTNAGDSTSIPTMPAILRNELLHSARWHRKSNDLYDLHQTTDVQSFSPTQFPALTAFRKFLVGQVRRWLEKATGVQLNDKVAITGSRYDCTDTLLPHDDRLEGRAFAFVYYLTPKWQEEYGGNLLLYNAEPKTNHPESVTRSIAPVENSFMFFRVQQNSWHSVSEVLTKDKSRLSLNGWFHADNAPMAAEPAPEPPIPMVQPGLDVTLTEVEEWLNSKYVKPAQHKSIKRVFAQKSELSLTDFLNPQKYKEALDELEAAPFNSIGPPDKRKVGRLDESQIPRESAVGTLLRLVRSEAMTLLLTQWTGLNLCSLGVEKGVGENTAGKSEGGKQKDDDDSEEPAAKKRCLDGASCSNAGAASSGTGKASEVSDKDVRVVSYINRFKHGCYSMADDQLAADAKKNGYCLDLLLFFGPTVRWNTDRGGFFSYFAMGDEDEIIRVPPLMNTAAIVFREPEVLNFTKYVNCRAGSDYFYVLNCSFFGISSEDSEFDSSSSSLEEDGEDPEDDDESTSDASGDDAENHLEGLAGGDETEE</sequence>
<dbReference type="InterPro" id="IPR006620">
    <property type="entry name" value="Pro_4_hyd_alph"/>
</dbReference>